<dbReference type="Pfam" id="PF08863">
    <property type="entry name" value="YolD"/>
    <property type="match status" value="1"/>
</dbReference>
<name>A0ABY1KEU3_9BACL</name>
<comment type="caution">
    <text evidence="1">The sequence shown here is derived from an EMBL/GenBank/DDBJ whole genome shotgun (WGS) entry which is preliminary data.</text>
</comment>
<evidence type="ECO:0000313" key="1">
    <source>
        <dbReference type="EMBL" id="SIR73082.1"/>
    </source>
</evidence>
<proteinExistence type="predicted"/>
<sequence>MIHDRGHKKWTSLMIPEHTAMLQQWVAEQEDIRQPVLDEDRLEELNTLLMHSWSDQRSIQVHYYNNKRFHDIRGCIRSIDPHTHTLTLLDLAGDKTCISLYDIQDLIPY</sequence>
<keyword evidence="2" id="KW-1185">Reference proteome</keyword>
<dbReference type="PANTHER" id="PTHR40051:SF1">
    <property type="entry name" value="YOLD-LIKE FAMILY PROTEIN"/>
    <property type="match status" value="1"/>
</dbReference>
<dbReference type="PANTHER" id="PTHR40051">
    <property type="entry name" value="IG HYPOTHETICAL 15966"/>
    <property type="match status" value="1"/>
</dbReference>
<gene>
    <name evidence="1" type="ORF">SAMN05421578_1504</name>
</gene>
<dbReference type="EMBL" id="FTNK01000050">
    <property type="protein sequence ID" value="SIR73082.1"/>
    <property type="molecule type" value="Genomic_DNA"/>
</dbReference>
<dbReference type="InterPro" id="IPR014962">
    <property type="entry name" value="YolD"/>
</dbReference>
<dbReference type="RefSeq" id="WP_068590984.1">
    <property type="nucleotide sequence ID" value="NZ_FTNK01000050.1"/>
</dbReference>
<organism evidence="1 2">
    <name type="scientific">Paenibacillus macquariensis</name>
    <dbReference type="NCBI Taxonomy" id="948756"/>
    <lineage>
        <taxon>Bacteria</taxon>
        <taxon>Bacillati</taxon>
        <taxon>Bacillota</taxon>
        <taxon>Bacilli</taxon>
        <taxon>Bacillales</taxon>
        <taxon>Paenibacillaceae</taxon>
        <taxon>Paenibacillus</taxon>
    </lineage>
</organism>
<evidence type="ECO:0000313" key="2">
    <source>
        <dbReference type="Proteomes" id="UP000186666"/>
    </source>
</evidence>
<reference evidence="1 2" key="1">
    <citation type="submission" date="2017-01" db="EMBL/GenBank/DDBJ databases">
        <authorList>
            <person name="Varghese N."/>
            <person name="Submissions S."/>
        </authorList>
    </citation>
    <scope>NUCLEOTIDE SEQUENCE [LARGE SCALE GENOMIC DNA]</scope>
    <source>
        <strain evidence="1 2">ATCC 23464</strain>
    </source>
</reference>
<accession>A0ABY1KEU3</accession>
<dbReference type="Proteomes" id="UP000186666">
    <property type="component" value="Unassembled WGS sequence"/>
</dbReference>
<protein>
    <submittedName>
        <fullName evidence="1">YolD-like protein</fullName>
    </submittedName>
</protein>